<keyword evidence="1" id="KW-0812">Transmembrane</keyword>
<gene>
    <name evidence="2" type="ORF">NXS09_04535</name>
</gene>
<dbReference type="Proteomes" id="UP001166947">
    <property type="component" value="Unassembled WGS sequence"/>
</dbReference>
<proteinExistence type="predicted"/>
<dbReference type="EMBL" id="JANUXW010000003">
    <property type="protein sequence ID" value="MCS4533565.1"/>
    <property type="molecule type" value="Genomic_DNA"/>
</dbReference>
<sequence>MELAKGFGLIKCRGGLHIRPFVWVRAFSILGLWLNRIGVVLIYVTIVLARADI</sequence>
<evidence type="ECO:0000313" key="2">
    <source>
        <dbReference type="EMBL" id="MCS4533565.1"/>
    </source>
</evidence>
<organism evidence="2 3">
    <name type="scientific">Neisseria montereyensis</name>
    <dbReference type="NCBI Taxonomy" id="2973938"/>
    <lineage>
        <taxon>Bacteria</taxon>
        <taxon>Pseudomonadati</taxon>
        <taxon>Pseudomonadota</taxon>
        <taxon>Betaproteobacteria</taxon>
        <taxon>Neisseriales</taxon>
        <taxon>Neisseriaceae</taxon>
        <taxon>Neisseria</taxon>
    </lineage>
</organism>
<name>A0ABT2FDE1_9NEIS</name>
<accession>A0ABT2FDE1</accession>
<keyword evidence="3" id="KW-1185">Reference proteome</keyword>
<reference evidence="2" key="1">
    <citation type="submission" date="2022-08" db="EMBL/GenBank/DDBJ databases">
        <authorList>
            <person name="Volokhov D.V."/>
            <person name="Furtak V.A."/>
            <person name="Zagorodnyaya T.A."/>
        </authorList>
    </citation>
    <scope>NUCLEOTIDE SEQUENCE</scope>
    <source>
        <strain evidence="2">CSL10203-ORH2</strain>
    </source>
</reference>
<evidence type="ECO:0000313" key="3">
    <source>
        <dbReference type="Proteomes" id="UP001166947"/>
    </source>
</evidence>
<keyword evidence="1" id="KW-1133">Transmembrane helix</keyword>
<comment type="caution">
    <text evidence="2">The sequence shown here is derived from an EMBL/GenBank/DDBJ whole genome shotgun (WGS) entry which is preliminary data.</text>
</comment>
<feature type="transmembrane region" description="Helical" evidence="1">
    <location>
        <begin position="26"/>
        <end position="49"/>
    </location>
</feature>
<reference evidence="2" key="2">
    <citation type="journal article" date="2023" name="Curr. Microbiol.">
        <title>Neisseria montereyensis sp. nov., Isolated from Oropharynx of California Sea Lion (Zalophus californianus): Genomic, Phylogenetic, and Phenotypic Study.</title>
        <authorList>
            <person name="Volokhov D.V."/>
            <person name="Zagorodnyaya T.A."/>
            <person name="Furtak V.A."/>
            <person name="Nattanmai G."/>
            <person name="Randall L."/>
            <person name="Jose S."/>
            <person name="Gao Y."/>
            <person name="Gulland F.M."/>
            <person name="Eisenberg T."/>
            <person name="Delmonte P."/>
            <person name="Blom J."/>
            <person name="Mitchell K.K."/>
        </authorList>
    </citation>
    <scope>NUCLEOTIDE SEQUENCE</scope>
    <source>
        <strain evidence="2">CSL10203-ORH2</strain>
    </source>
</reference>
<dbReference type="RefSeq" id="WP_259291378.1">
    <property type="nucleotide sequence ID" value="NZ_JANUXW010000003.1"/>
</dbReference>
<protein>
    <submittedName>
        <fullName evidence="2">Uncharacterized protein</fullName>
    </submittedName>
</protein>
<evidence type="ECO:0000256" key="1">
    <source>
        <dbReference type="SAM" id="Phobius"/>
    </source>
</evidence>
<keyword evidence="1" id="KW-0472">Membrane</keyword>